<comment type="caution">
    <text evidence="5">The sequence shown here is derived from an EMBL/GenBank/DDBJ whole genome shotgun (WGS) entry which is preliminary data.</text>
</comment>
<dbReference type="Proteomes" id="UP001146793">
    <property type="component" value="Unassembled WGS sequence"/>
</dbReference>
<evidence type="ECO:0000256" key="1">
    <source>
        <dbReference type="SAM" id="Coils"/>
    </source>
</evidence>
<reference evidence="5" key="1">
    <citation type="submission" date="2022-08" db="EMBL/GenBank/DDBJ databases">
        <title>Novel sulphate-reducing endosymbionts in the free-living metamonad Anaeramoeba.</title>
        <authorList>
            <person name="Jerlstrom-Hultqvist J."/>
            <person name="Cepicka I."/>
            <person name="Gallot-Lavallee L."/>
            <person name="Salas-Leiva D."/>
            <person name="Curtis B.A."/>
            <person name="Zahonova K."/>
            <person name="Pipaliya S."/>
            <person name="Dacks J."/>
            <person name="Roger A.J."/>
        </authorList>
    </citation>
    <scope>NUCLEOTIDE SEQUENCE</scope>
    <source>
        <strain evidence="5">Busselton2</strain>
    </source>
</reference>
<evidence type="ECO:0000256" key="4">
    <source>
        <dbReference type="SAM" id="SignalP"/>
    </source>
</evidence>
<feature type="transmembrane region" description="Helical" evidence="3">
    <location>
        <begin position="209"/>
        <end position="229"/>
    </location>
</feature>
<feature type="compositionally biased region" description="Acidic residues" evidence="2">
    <location>
        <begin position="529"/>
        <end position="545"/>
    </location>
</feature>
<feature type="transmembrane region" description="Helical" evidence="3">
    <location>
        <begin position="380"/>
        <end position="399"/>
    </location>
</feature>
<protein>
    <submittedName>
        <fullName evidence="5">Protein tweety</fullName>
    </submittedName>
</protein>
<name>A0AAV7Z6Q8_9EUKA</name>
<keyword evidence="4" id="KW-0732">Signal</keyword>
<sequence length="545" mass="63248">MRISVLLLIIFLVFLKTTISTSPKDQRKLQEINPDSTFFRGLSSGIKSFRESQFSYETFIPSSSDYKQKAIKGSLIGVLPGIFIFLFFVIYLALFCCVYKKRPDKHVETSEKILKTLKLISIFAVVCILFFVILLLIMIVVNTSDTYPEINRLDTDTHSITEVRLEYAQQYNDLSGESEDDLKEDAHYCQEHSSAHFNTLKNSLIFHDFLIFFCCAMVIVVLIFMITIFRKTTKHDLILVFFFILFLTFAFFIFTGIDNSVAMATDDICKGIKKNDLEVYDYFLHPLNKNYLNEAKETIEEEKEEEYEELKEETGTDFDDQTINDCNPEDYTNSAEVQQMKDNILNYITFLSHTEFYLEEKDLQHLLAENLYCNVLNPEYDFITTTHLALAIILFLLSVNQFIYHKLYSEEDEYFPRNKIPNDIELMNQKKDKYSDVPTESGSDDKKQLLNDDDDQNEFGNIDNDEENKSSENEKSNKSKPISDELDDQNNGTIKNNIIEKLKGKPITDSFNLDETSPSESDNQIIASYDDDDEGEEFQLIEESD</sequence>
<organism evidence="5 6">
    <name type="scientific">Anaeramoeba flamelloides</name>
    <dbReference type="NCBI Taxonomy" id="1746091"/>
    <lineage>
        <taxon>Eukaryota</taxon>
        <taxon>Metamonada</taxon>
        <taxon>Anaeramoebidae</taxon>
        <taxon>Anaeramoeba</taxon>
    </lineage>
</organism>
<feature type="compositionally biased region" description="Polar residues" evidence="2">
    <location>
        <begin position="509"/>
        <end position="526"/>
    </location>
</feature>
<feature type="transmembrane region" description="Helical" evidence="3">
    <location>
        <begin position="75"/>
        <end position="99"/>
    </location>
</feature>
<gene>
    <name evidence="5" type="ORF">M0812_18738</name>
</gene>
<keyword evidence="3" id="KW-0472">Membrane</keyword>
<evidence type="ECO:0000256" key="2">
    <source>
        <dbReference type="SAM" id="MobiDB-lite"/>
    </source>
</evidence>
<evidence type="ECO:0000313" key="6">
    <source>
        <dbReference type="Proteomes" id="UP001146793"/>
    </source>
</evidence>
<proteinExistence type="predicted"/>
<feature type="coiled-coil region" evidence="1">
    <location>
        <begin position="288"/>
        <end position="316"/>
    </location>
</feature>
<feature type="transmembrane region" description="Helical" evidence="3">
    <location>
        <begin position="236"/>
        <end position="257"/>
    </location>
</feature>
<accession>A0AAV7Z6Q8</accession>
<feature type="transmembrane region" description="Helical" evidence="3">
    <location>
        <begin position="119"/>
        <end position="141"/>
    </location>
</feature>
<feature type="signal peptide" evidence="4">
    <location>
        <begin position="1"/>
        <end position="20"/>
    </location>
</feature>
<keyword evidence="1" id="KW-0175">Coiled coil</keyword>
<keyword evidence="3" id="KW-1133">Transmembrane helix</keyword>
<feature type="compositionally biased region" description="Basic and acidic residues" evidence="2">
    <location>
        <begin position="467"/>
        <end position="483"/>
    </location>
</feature>
<feature type="compositionally biased region" description="Basic and acidic residues" evidence="2">
    <location>
        <begin position="426"/>
        <end position="435"/>
    </location>
</feature>
<feature type="chain" id="PRO_5044000990" evidence="4">
    <location>
        <begin position="21"/>
        <end position="545"/>
    </location>
</feature>
<evidence type="ECO:0000256" key="3">
    <source>
        <dbReference type="SAM" id="Phobius"/>
    </source>
</evidence>
<evidence type="ECO:0000313" key="5">
    <source>
        <dbReference type="EMBL" id="KAJ3436676.1"/>
    </source>
</evidence>
<feature type="region of interest" description="Disordered" evidence="2">
    <location>
        <begin position="426"/>
        <end position="545"/>
    </location>
</feature>
<dbReference type="EMBL" id="JANTQA010000036">
    <property type="protein sequence ID" value="KAJ3436676.1"/>
    <property type="molecule type" value="Genomic_DNA"/>
</dbReference>
<dbReference type="AlphaFoldDB" id="A0AAV7Z6Q8"/>
<keyword evidence="3" id="KW-0812">Transmembrane</keyword>